<name>A0A0F9ZUE9_TRIHA</name>
<feature type="region of interest" description="Disordered" evidence="1">
    <location>
        <begin position="1"/>
        <end position="62"/>
    </location>
</feature>
<feature type="region of interest" description="Disordered" evidence="1">
    <location>
        <begin position="74"/>
        <end position="107"/>
    </location>
</feature>
<dbReference type="Pfam" id="PF22943">
    <property type="entry name" value="HTH_68"/>
    <property type="match status" value="1"/>
</dbReference>
<feature type="compositionally biased region" description="Low complexity" evidence="1">
    <location>
        <begin position="1"/>
        <end position="12"/>
    </location>
</feature>
<dbReference type="InterPro" id="IPR054448">
    <property type="entry name" value="HTH_put_ascomycetes"/>
</dbReference>
<evidence type="ECO:0000259" key="2">
    <source>
        <dbReference type="Pfam" id="PF22943"/>
    </source>
</evidence>
<feature type="compositionally biased region" description="Basic and acidic residues" evidence="1">
    <location>
        <begin position="40"/>
        <end position="54"/>
    </location>
</feature>
<accession>A0A0F9ZUE9</accession>
<dbReference type="Proteomes" id="UP000034112">
    <property type="component" value="Unassembled WGS sequence"/>
</dbReference>
<dbReference type="AlphaFoldDB" id="A0A0F9ZUE9"/>
<evidence type="ECO:0000313" key="4">
    <source>
        <dbReference type="Proteomes" id="UP000034112"/>
    </source>
</evidence>
<proteinExistence type="predicted"/>
<dbReference type="OMA" id="QFDPRRN"/>
<gene>
    <name evidence="3" type="ORF">THAR02_11199</name>
</gene>
<organism evidence="3 4">
    <name type="scientific">Trichoderma harzianum</name>
    <name type="common">Hypocrea lixii</name>
    <dbReference type="NCBI Taxonomy" id="5544"/>
    <lineage>
        <taxon>Eukaryota</taxon>
        <taxon>Fungi</taxon>
        <taxon>Dikarya</taxon>
        <taxon>Ascomycota</taxon>
        <taxon>Pezizomycotina</taxon>
        <taxon>Sordariomycetes</taxon>
        <taxon>Hypocreomycetidae</taxon>
        <taxon>Hypocreales</taxon>
        <taxon>Hypocreaceae</taxon>
        <taxon>Trichoderma</taxon>
    </lineage>
</organism>
<dbReference type="OrthoDB" id="4085451at2759"/>
<comment type="caution">
    <text evidence="3">The sequence shown here is derived from an EMBL/GenBank/DDBJ whole genome shotgun (WGS) entry which is preliminary data.</text>
</comment>
<feature type="compositionally biased region" description="Polar residues" evidence="1">
    <location>
        <begin position="76"/>
        <end position="92"/>
    </location>
</feature>
<feature type="compositionally biased region" description="Polar residues" evidence="1">
    <location>
        <begin position="27"/>
        <end position="39"/>
    </location>
</feature>
<dbReference type="EMBL" id="JOKZ01000768">
    <property type="protein sequence ID" value="KKO96698.1"/>
    <property type="molecule type" value="Genomic_DNA"/>
</dbReference>
<sequence>MGASSSKAAARGAARKYPTRAPGAVPQATTTRARPQQPESRSDGSKDDAVRADATDPDFAPADFSRRLHQMGIVQPNPTLSNSSTAKPNLSPESLDVPPGPLFPPAKRNTTLSVLEARRRLEQIAAEDLENMGRDEGRRRQADMRTIVDAVQLLNNGWPIADVEKRLRLSPGLLSKLGPSGVLTHIPAN</sequence>
<reference evidence="4" key="1">
    <citation type="journal article" date="2015" name="Genome Announc.">
        <title>Draft whole-genome sequence of the biocontrol agent Trichoderma harzianum T6776.</title>
        <authorList>
            <person name="Baroncelli R."/>
            <person name="Piaggeschi G."/>
            <person name="Fiorini L."/>
            <person name="Bertolini E."/>
            <person name="Zapparata A."/>
            <person name="Pe M.E."/>
            <person name="Sarrocco S."/>
            <person name="Vannacci G."/>
        </authorList>
    </citation>
    <scope>NUCLEOTIDE SEQUENCE [LARGE SCALE GENOMIC DNA]</scope>
    <source>
        <strain evidence="4">T6776</strain>
    </source>
</reference>
<evidence type="ECO:0000313" key="3">
    <source>
        <dbReference type="EMBL" id="KKO96698.1"/>
    </source>
</evidence>
<evidence type="ECO:0000256" key="1">
    <source>
        <dbReference type="SAM" id="MobiDB-lite"/>
    </source>
</evidence>
<protein>
    <recommendedName>
        <fullName evidence="2">Helix-turn-helix domain-containing protein</fullName>
    </recommendedName>
</protein>
<feature type="domain" description="Helix-turn-helix" evidence="2">
    <location>
        <begin position="142"/>
        <end position="185"/>
    </location>
</feature>